<keyword evidence="4" id="KW-0479">Metal-binding</keyword>
<dbReference type="WBParaSite" id="jg8682">
    <property type="protein sequence ID" value="jg8682"/>
    <property type="gene ID" value="jg8682"/>
</dbReference>
<dbReference type="SUPFAM" id="SSF55486">
    <property type="entry name" value="Metalloproteases ('zincins'), catalytic domain"/>
    <property type="match status" value="1"/>
</dbReference>
<dbReference type="GO" id="GO:0005615">
    <property type="term" value="C:extracellular space"/>
    <property type="evidence" value="ECO:0007669"/>
    <property type="project" value="TreeGrafter"/>
</dbReference>
<feature type="domain" description="Peptidase M1 membrane alanine aminopeptidase" evidence="8">
    <location>
        <begin position="351"/>
        <end position="460"/>
    </location>
</feature>
<evidence type="ECO:0000256" key="4">
    <source>
        <dbReference type="ARBA" id="ARBA00022723"/>
    </source>
</evidence>
<dbReference type="GO" id="GO:0006508">
    <property type="term" value="P:proteolysis"/>
    <property type="evidence" value="ECO:0007669"/>
    <property type="project" value="UniProtKB-KW"/>
</dbReference>
<dbReference type="SUPFAM" id="SSF63737">
    <property type="entry name" value="Leukotriene A4 hydrolase N-terminal domain"/>
    <property type="match status" value="1"/>
</dbReference>
<dbReference type="InterPro" id="IPR027268">
    <property type="entry name" value="Peptidase_M4/M1_CTD_sf"/>
</dbReference>
<name>A0A915EQC1_9BILA</name>
<dbReference type="Gene3D" id="1.10.390.10">
    <property type="entry name" value="Neutral Protease Domain 2"/>
    <property type="match status" value="1"/>
</dbReference>
<dbReference type="InterPro" id="IPR001930">
    <property type="entry name" value="Peptidase_M1"/>
</dbReference>
<evidence type="ECO:0000256" key="2">
    <source>
        <dbReference type="ARBA" id="ARBA00010136"/>
    </source>
</evidence>
<evidence type="ECO:0000313" key="11">
    <source>
        <dbReference type="WBParaSite" id="jg8682"/>
    </source>
</evidence>
<accession>A0A915EQC1</accession>
<evidence type="ECO:0000259" key="9">
    <source>
        <dbReference type="Pfam" id="PF17900"/>
    </source>
</evidence>
<dbReference type="PRINTS" id="PR00756">
    <property type="entry name" value="ALADIPTASE"/>
</dbReference>
<organism evidence="10 11">
    <name type="scientific">Ditylenchus dipsaci</name>
    <dbReference type="NCBI Taxonomy" id="166011"/>
    <lineage>
        <taxon>Eukaryota</taxon>
        <taxon>Metazoa</taxon>
        <taxon>Ecdysozoa</taxon>
        <taxon>Nematoda</taxon>
        <taxon>Chromadorea</taxon>
        <taxon>Rhabditida</taxon>
        <taxon>Tylenchina</taxon>
        <taxon>Tylenchomorpha</taxon>
        <taxon>Sphaerularioidea</taxon>
        <taxon>Anguinidae</taxon>
        <taxon>Anguininae</taxon>
        <taxon>Ditylenchus</taxon>
    </lineage>
</organism>
<sequence length="546" mass="62027">METIQQQYKLLSAVSKQSEWSNCTTATVILKSSNNTLSSQKAAHPYRAPHKAEQPYYRRHWPAPFSKSSSSLVQPSICALFQRFATNATHKTSHLIQEPAKLELNQMESAEGHLRLLFHCSKPNMRVLKLHMRNITVHTETINIQTQTKNVILPQFESLNYTLLTNVLALRFGQAFEVDNNYTLYLDYTALVNAPEVGGLFRTGYKDKEGNRRVMLATQMQALEARRLLPCFDQPDFKAHFELEIKHPKGTNTVSNADMLESFDQGNWTSSRFKPTPKMSTYLLALAISEFSYKQTVYKGKKIRVWIQPAMLHHVDYALSATLASTLCNPRLLDVFGLPGLRVQAMVITSAKAADYIENSTSRQDELFFEETIKALQFDQRPHAVQPLSHPVNTFSAVDQKFSFATYWKASAILRMVEGTVGAQVFRTGLSNFLNKFTYGSARAEDLLIALNQAVARNDLHQRHRIWSNLTIKEFLDPGTHISSSLNEPLVNNTANNSLSKSIRSWIHQPGFPLIEFTRKDSSQQVVARQYPSPPYHHLLPPKQTQ</sequence>
<keyword evidence="7" id="KW-0482">Metalloprotease</keyword>
<comment type="cofactor">
    <cofactor evidence="1">
        <name>Zn(2+)</name>
        <dbReference type="ChEBI" id="CHEBI:29105"/>
    </cofactor>
</comment>
<dbReference type="GO" id="GO:0016020">
    <property type="term" value="C:membrane"/>
    <property type="evidence" value="ECO:0007669"/>
    <property type="project" value="TreeGrafter"/>
</dbReference>
<dbReference type="GO" id="GO:0070006">
    <property type="term" value="F:metalloaminopeptidase activity"/>
    <property type="evidence" value="ECO:0007669"/>
    <property type="project" value="TreeGrafter"/>
</dbReference>
<evidence type="ECO:0000256" key="1">
    <source>
        <dbReference type="ARBA" id="ARBA00001947"/>
    </source>
</evidence>
<dbReference type="GO" id="GO:0005737">
    <property type="term" value="C:cytoplasm"/>
    <property type="evidence" value="ECO:0007669"/>
    <property type="project" value="TreeGrafter"/>
</dbReference>
<evidence type="ECO:0000256" key="5">
    <source>
        <dbReference type="ARBA" id="ARBA00022801"/>
    </source>
</evidence>
<dbReference type="Pfam" id="PF17900">
    <property type="entry name" value="Peptidase_M1_N"/>
    <property type="match status" value="1"/>
</dbReference>
<dbReference type="GO" id="GO:0043171">
    <property type="term" value="P:peptide catabolic process"/>
    <property type="evidence" value="ECO:0007669"/>
    <property type="project" value="TreeGrafter"/>
</dbReference>
<comment type="similarity">
    <text evidence="2">Belongs to the peptidase M1 family.</text>
</comment>
<evidence type="ECO:0000256" key="6">
    <source>
        <dbReference type="ARBA" id="ARBA00022833"/>
    </source>
</evidence>
<keyword evidence="3" id="KW-0645">Protease</keyword>
<keyword evidence="6" id="KW-0862">Zinc</keyword>
<protein>
    <submittedName>
        <fullName evidence="11">Aminopeptidase N</fullName>
    </submittedName>
</protein>
<dbReference type="InterPro" id="IPR014782">
    <property type="entry name" value="Peptidase_M1_dom"/>
</dbReference>
<dbReference type="Gene3D" id="2.60.40.1730">
    <property type="entry name" value="tricorn interacting facor f3 domain"/>
    <property type="match status" value="1"/>
</dbReference>
<dbReference type="PANTHER" id="PTHR11533">
    <property type="entry name" value="PROTEASE M1 ZINC METALLOPROTEASE"/>
    <property type="match status" value="1"/>
</dbReference>
<evidence type="ECO:0000259" key="8">
    <source>
        <dbReference type="Pfam" id="PF01433"/>
    </source>
</evidence>
<dbReference type="GO" id="GO:0042277">
    <property type="term" value="F:peptide binding"/>
    <property type="evidence" value="ECO:0007669"/>
    <property type="project" value="TreeGrafter"/>
</dbReference>
<proteinExistence type="inferred from homology"/>
<dbReference type="AlphaFoldDB" id="A0A915EQC1"/>
<reference evidence="11" key="1">
    <citation type="submission" date="2022-11" db="UniProtKB">
        <authorList>
            <consortium name="WormBaseParasite"/>
        </authorList>
    </citation>
    <scope>IDENTIFICATION</scope>
</reference>
<dbReference type="Pfam" id="PF01433">
    <property type="entry name" value="Peptidase_M1"/>
    <property type="match status" value="1"/>
</dbReference>
<dbReference type="InterPro" id="IPR045357">
    <property type="entry name" value="Aminopeptidase_N-like_N"/>
</dbReference>
<dbReference type="InterPro" id="IPR050344">
    <property type="entry name" value="Peptidase_M1_aminopeptidases"/>
</dbReference>
<feature type="domain" description="Aminopeptidase N-like N-terminal" evidence="9">
    <location>
        <begin position="111"/>
        <end position="283"/>
    </location>
</feature>
<evidence type="ECO:0000256" key="7">
    <source>
        <dbReference type="ARBA" id="ARBA00023049"/>
    </source>
</evidence>
<dbReference type="InterPro" id="IPR042097">
    <property type="entry name" value="Aminopeptidase_N-like_N_sf"/>
</dbReference>
<dbReference type="PANTHER" id="PTHR11533:SF301">
    <property type="entry name" value="AMINOPEPTIDASE"/>
    <property type="match status" value="1"/>
</dbReference>
<keyword evidence="10" id="KW-1185">Reference proteome</keyword>
<keyword evidence="5" id="KW-0378">Hydrolase</keyword>
<dbReference type="GO" id="GO:0008270">
    <property type="term" value="F:zinc ion binding"/>
    <property type="evidence" value="ECO:0007669"/>
    <property type="project" value="InterPro"/>
</dbReference>
<dbReference type="Proteomes" id="UP000887574">
    <property type="component" value="Unplaced"/>
</dbReference>
<evidence type="ECO:0000256" key="3">
    <source>
        <dbReference type="ARBA" id="ARBA00022670"/>
    </source>
</evidence>
<evidence type="ECO:0000313" key="10">
    <source>
        <dbReference type="Proteomes" id="UP000887574"/>
    </source>
</evidence>